<feature type="region of interest" description="Disordered" evidence="1">
    <location>
        <begin position="1"/>
        <end position="31"/>
    </location>
</feature>
<protein>
    <submittedName>
        <fullName evidence="2">Uncharacterized protein</fullName>
    </submittedName>
</protein>
<feature type="compositionally biased region" description="Acidic residues" evidence="1">
    <location>
        <begin position="67"/>
        <end position="87"/>
    </location>
</feature>
<comment type="caution">
    <text evidence="2">The sequence shown here is derived from an EMBL/GenBank/DDBJ whole genome shotgun (WGS) entry which is preliminary data.</text>
</comment>
<dbReference type="AlphaFoldDB" id="A0A699RR23"/>
<gene>
    <name evidence="2" type="ORF">Tci_861000</name>
</gene>
<evidence type="ECO:0000256" key="1">
    <source>
        <dbReference type="SAM" id="MobiDB-lite"/>
    </source>
</evidence>
<feature type="compositionally biased region" description="Basic and acidic residues" evidence="1">
    <location>
        <begin position="105"/>
        <end position="125"/>
    </location>
</feature>
<accession>A0A699RR23</accession>
<name>A0A699RR23_TANCI</name>
<evidence type="ECO:0000313" key="2">
    <source>
        <dbReference type="EMBL" id="GFC89030.1"/>
    </source>
</evidence>
<reference evidence="2" key="1">
    <citation type="journal article" date="2019" name="Sci. Rep.">
        <title>Draft genome of Tanacetum cinerariifolium, the natural source of mosquito coil.</title>
        <authorList>
            <person name="Yamashiro T."/>
            <person name="Shiraishi A."/>
            <person name="Satake H."/>
            <person name="Nakayama K."/>
        </authorList>
    </citation>
    <scope>NUCLEOTIDE SEQUENCE</scope>
</reference>
<feature type="compositionally biased region" description="Polar residues" evidence="1">
    <location>
        <begin position="10"/>
        <end position="24"/>
    </location>
</feature>
<proteinExistence type="predicted"/>
<organism evidence="2">
    <name type="scientific">Tanacetum cinerariifolium</name>
    <name type="common">Dalmatian daisy</name>
    <name type="synonym">Chrysanthemum cinerariifolium</name>
    <dbReference type="NCBI Taxonomy" id="118510"/>
    <lineage>
        <taxon>Eukaryota</taxon>
        <taxon>Viridiplantae</taxon>
        <taxon>Streptophyta</taxon>
        <taxon>Embryophyta</taxon>
        <taxon>Tracheophyta</taxon>
        <taxon>Spermatophyta</taxon>
        <taxon>Magnoliopsida</taxon>
        <taxon>eudicotyledons</taxon>
        <taxon>Gunneridae</taxon>
        <taxon>Pentapetalae</taxon>
        <taxon>asterids</taxon>
        <taxon>campanulids</taxon>
        <taxon>Asterales</taxon>
        <taxon>Asteraceae</taxon>
        <taxon>Asteroideae</taxon>
        <taxon>Anthemideae</taxon>
        <taxon>Anthemidinae</taxon>
        <taxon>Tanacetum</taxon>
    </lineage>
</organism>
<dbReference type="EMBL" id="BKCJ011118700">
    <property type="protein sequence ID" value="GFC89030.1"/>
    <property type="molecule type" value="Genomic_DNA"/>
</dbReference>
<feature type="region of interest" description="Disordered" evidence="1">
    <location>
        <begin position="52"/>
        <end position="140"/>
    </location>
</feature>
<sequence length="140" mass="15049">MSTPMFADPESSTQADRAQSSRVSVQLPEDPYEAIMQAYLVGRTLSLNHLRTQSLRHMSHPKFESRDAEDEGPTVEDEDPAAGDEGLDTGVEGPDVDDESYGLGDESHGVDDESRGLDDEGRGLESDGLGLGEEEAVPEG</sequence>